<dbReference type="AlphaFoldDB" id="A0A0B1SLQ6"/>
<evidence type="ECO:0000313" key="3">
    <source>
        <dbReference type="Proteomes" id="UP000053660"/>
    </source>
</evidence>
<keyword evidence="3" id="KW-1185">Reference proteome</keyword>
<organism evidence="2 3">
    <name type="scientific">Oesophagostomum dentatum</name>
    <name type="common">Nodular worm</name>
    <dbReference type="NCBI Taxonomy" id="61180"/>
    <lineage>
        <taxon>Eukaryota</taxon>
        <taxon>Metazoa</taxon>
        <taxon>Ecdysozoa</taxon>
        <taxon>Nematoda</taxon>
        <taxon>Chromadorea</taxon>
        <taxon>Rhabditida</taxon>
        <taxon>Rhabditina</taxon>
        <taxon>Rhabditomorpha</taxon>
        <taxon>Strongyloidea</taxon>
        <taxon>Strongylidae</taxon>
        <taxon>Oesophagostomum</taxon>
    </lineage>
</organism>
<accession>A0A0B1SLQ6</accession>
<protein>
    <submittedName>
        <fullName evidence="2">Uncharacterized protein</fullName>
    </submittedName>
</protein>
<feature type="non-terminal residue" evidence="2">
    <location>
        <position position="1"/>
    </location>
</feature>
<evidence type="ECO:0000313" key="2">
    <source>
        <dbReference type="EMBL" id="KHJ84462.1"/>
    </source>
</evidence>
<gene>
    <name evidence="2" type="ORF">OESDEN_15824</name>
</gene>
<evidence type="ECO:0000256" key="1">
    <source>
        <dbReference type="SAM" id="MobiDB-lite"/>
    </source>
</evidence>
<dbReference type="OrthoDB" id="10063592at2759"/>
<proteinExistence type="predicted"/>
<name>A0A0B1SLQ6_OESDE</name>
<sequence length="246" mass="27078">YENIGYRSTSYRSSYRQAHYPTLQDEQHLRKRALSAHSISQTDVPNSVSYSTRIENSFQFKQTGNAHIPEDDDITPTVEHPEPLRRLPTSFSCQAGFSTASLDRRAVMQRFVLPEQLLDYAVNLLDSRPSPSSSNGAIASVRHTQQFAVSPSRGNSPSAHRVTTFPVCTTMTGGIDRKPYSASDLPRFQSSRPPALPYTARGPRGVPPSNSTGKLPAHADPHMEALLAYYKGQPSQPPAPKTATIV</sequence>
<dbReference type="EMBL" id="KN568402">
    <property type="protein sequence ID" value="KHJ84462.1"/>
    <property type="molecule type" value="Genomic_DNA"/>
</dbReference>
<dbReference type="Proteomes" id="UP000053660">
    <property type="component" value="Unassembled WGS sequence"/>
</dbReference>
<reference evidence="2 3" key="1">
    <citation type="submission" date="2014-03" db="EMBL/GenBank/DDBJ databases">
        <title>Draft genome of the hookworm Oesophagostomum dentatum.</title>
        <authorList>
            <person name="Mitreva M."/>
        </authorList>
    </citation>
    <scope>NUCLEOTIDE SEQUENCE [LARGE SCALE GENOMIC DNA]</scope>
    <source>
        <strain evidence="2 3">OD-Hann</strain>
    </source>
</reference>
<feature type="region of interest" description="Disordered" evidence="1">
    <location>
        <begin position="178"/>
        <end position="218"/>
    </location>
</feature>